<evidence type="ECO:0000259" key="2">
    <source>
        <dbReference type="PROSITE" id="PS50234"/>
    </source>
</evidence>
<dbReference type="PROSITE" id="PS50234">
    <property type="entry name" value="VWFA"/>
    <property type="match status" value="1"/>
</dbReference>
<dbReference type="Gene3D" id="3.40.50.880">
    <property type="match status" value="1"/>
</dbReference>
<feature type="transmembrane region" description="Helical" evidence="1">
    <location>
        <begin position="792"/>
        <end position="811"/>
    </location>
</feature>
<keyword evidence="1" id="KW-1133">Transmembrane helix</keyword>
<dbReference type="Gene3D" id="3.40.50.410">
    <property type="entry name" value="von Willebrand factor, type A domain"/>
    <property type="match status" value="1"/>
</dbReference>
<dbReference type="EMBL" id="CP002353">
    <property type="protein sequence ID" value="ADV64098.1"/>
    <property type="molecule type" value="Genomic_DNA"/>
</dbReference>
<dbReference type="CDD" id="cd00198">
    <property type="entry name" value="vWFA"/>
    <property type="match status" value="1"/>
</dbReference>
<dbReference type="SUPFAM" id="SSF53300">
    <property type="entry name" value="vWA-like"/>
    <property type="match status" value="1"/>
</dbReference>
<dbReference type="SMART" id="SM00327">
    <property type="entry name" value="VWA"/>
    <property type="match status" value="1"/>
</dbReference>
<sequence>MYQSFLLWLAERLGVEPAGSGEALEPAIRFEQPFSQLTLIALVVAAAVLVFAVYRRETTAPRPWRLGLAIVRLSLVLLILFLLSEASLTVERTGLPTIVVMVDDSASQGLSDRPADPDLARAIRDLGAYAPGIATNPTASQSQSDSRASLEIPRIALTQAILSRDNGAFLRALQAKHKVRIETVSTATRTLAVIEDEDGIAPALEAIAKLEASGSSSKLGAGVRQVLTQLRGVAPTAIIMFTDGQTTEGEDLASAAELAKRKGVPIITVGLGDPDAPRDLELLELQVDEVAFKEDPIPFKAKLLSMGYEGRPVTIRLLEQPDETNPKADRLLKELTVQAPADGTPLPLEIVHLPEQTGDIRYVLEVEPQEREIQLENNRIVRVVSVRDQKLRALLVDGQPRYEYRYLKTFLERERATIDLHVLLLSSDPEYAEQDRVALATFPTSRDDLFNYDVIILGDVDPSFLSAGQQEALVEFVTRKGGGVMFVAGEYFNPLSYKNTALEDLLPIDLAEARDPSVAATVPPFRPELTVEGRASPIFRFGDDAISSLTIWENLPPVNWYFEVARTKPAAVTLAVHPKPLGGMDRAPLICYQFVGAGKTLFSGIDETWKWRFRVGDRYFGRYWTQSLRFLARTKLLGQRQAEIVTDRLRYQRNQPIQVRVRFPNPALALGIKSVNVQVERKGEGSRTLTLEAVPGNPSVFEGALPQGREGEYVVKLLPPPVLEGDLPSCTFRIEPPAGELERSQMNASELRRVAELTGGRFHTLTSLDGLLEHLPPPQKVPLDTDPPIPLWNTWPVLTLFLTLITLEWVLRKRKQLV</sequence>
<feature type="domain" description="VWFA" evidence="2">
    <location>
        <begin position="97"/>
        <end position="335"/>
    </location>
</feature>
<keyword evidence="1" id="KW-0812">Transmembrane</keyword>
<dbReference type="PANTHER" id="PTHR37947">
    <property type="entry name" value="BLL2462 PROTEIN"/>
    <property type="match status" value="1"/>
</dbReference>
<accession>E8QXR1</accession>
<keyword evidence="4" id="KW-1185">Reference proteome</keyword>
<feature type="transmembrane region" description="Helical" evidence="1">
    <location>
        <begin position="66"/>
        <end position="83"/>
    </location>
</feature>
<dbReference type="STRING" id="575540.Isop_3541"/>
<dbReference type="KEGG" id="ipa:Isop_3541"/>
<dbReference type="InterPro" id="IPR029062">
    <property type="entry name" value="Class_I_gatase-like"/>
</dbReference>
<proteinExistence type="predicted"/>
<dbReference type="AlphaFoldDB" id="E8QXR1"/>
<dbReference type="HOGENOM" id="CLU_013447_1_0_0"/>
<feature type="transmembrane region" description="Helical" evidence="1">
    <location>
        <begin position="34"/>
        <end position="54"/>
    </location>
</feature>
<organism evidence="3 4">
    <name type="scientific">Isosphaera pallida (strain ATCC 43644 / DSM 9630 / IS1B)</name>
    <dbReference type="NCBI Taxonomy" id="575540"/>
    <lineage>
        <taxon>Bacteria</taxon>
        <taxon>Pseudomonadati</taxon>
        <taxon>Planctomycetota</taxon>
        <taxon>Planctomycetia</taxon>
        <taxon>Isosphaerales</taxon>
        <taxon>Isosphaeraceae</taxon>
        <taxon>Isosphaera</taxon>
    </lineage>
</organism>
<reference evidence="3 4" key="2">
    <citation type="journal article" date="2011" name="Stand. Genomic Sci.">
        <title>Complete genome sequence of Isosphaera pallida type strain (IS1B).</title>
        <authorList>
            <consortium name="US DOE Joint Genome Institute (JGI-PGF)"/>
            <person name="Goker M."/>
            <person name="Cleland D."/>
            <person name="Saunders E."/>
            <person name="Lapidus A."/>
            <person name="Nolan M."/>
            <person name="Lucas S."/>
            <person name="Hammon N."/>
            <person name="Deshpande S."/>
            <person name="Cheng J.F."/>
            <person name="Tapia R."/>
            <person name="Han C."/>
            <person name="Goodwin L."/>
            <person name="Pitluck S."/>
            <person name="Liolios K."/>
            <person name="Pagani I."/>
            <person name="Ivanova N."/>
            <person name="Mavromatis K."/>
            <person name="Pati A."/>
            <person name="Chen A."/>
            <person name="Palaniappan K."/>
            <person name="Land M."/>
            <person name="Hauser L."/>
            <person name="Chang Y.J."/>
            <person name="Jeffries C.D."/>
            <person name="Detter J.C."/>
            <person name="Beck B."/>
            <person name="Woyke T."/>
            <person name="Bristow J."/>
            <person name="Eisen J.A."/>
            <person name="Markowitz V."/>
            <person name="Hugenholtz P."/>
            <person name="Kyrpides N.C."/>
            <person name="Klenk H.P."/>
        </authorList>
    </citation>
    <scope>NUCLEOTIDE SEQUENCE [LARGE SCALE GENOMIC DNA]</scope>
    <source>
        <strain evidence="4">ATCC 43644 / DSM 9630 / IS1B</strain>
    </source>
</reference>
<name>E8QXR1_ISOPI</name>
<dbReference type="eggNOG" id="COG2304">
    <property type="taxonomic scope" value="Bacteria"/>
</dbReference>
<dbReference type="Pfam" id="PF00092">
    <property type="entry name" value="VWA"/>
    <property type="match status" value="1"/>
</dbReference>
<dbReference type="InParanoid" id="E8QXR1"/>
<keyword evidence="1" id="KW-0472">Membrane</keyword>
<dbReference type="PANTHER" id="PTHR37947:SF1">
    <property type="entry name" value="BLL2462 PROTEIN"/>
    <property type="match status" value="1"/>
</dbReference>
<evidence type="ECO:0000313" key="4">
    <source>
        <dbReference type="Proteomes" id="UP000008631"/>
    </source>
</evidence>
<evidence type="ECO:0000256" key="1">
    <source>
        <dbReference type="SAM" id="Phobius"/>
    </source>
</evidence>
<evidence type="ECO:0000313" key="3">
    <source>
        <dbReference type="EMBL" id="ADV64098.1"/>
    </source>
</evidence>
<dbReference type="InterPro" id="IPR002035">
    <property type="entry name" value="VWF_A"/>
</dbReference>
<reference key="1">
    <citation type="submission" date="2010-11" db="EMBL/GenBank/DDBJ databases">
        <title>The complete sequence of chromosome of Isophaera pallida ATCC 43644.</title>
        <authorList>
            <consortium name="US DOE Joint Genome Institute (JGI-PGF)"/>
            <person name="Lucas S."/>
            <person name="Copeland A."/>
            <person name="Lapidus A."/>
            <person name="Bruce D."/>
            <person name="Goodwin L."/>
            <person name="Pitluck S."/>
            <person name="Kyrpides N."/>
            <person name="Mavromatis K."/>
            <person name="Pagani I."/>
            <person name="Ivanova N."/>
            <person name="Saunders E."/>
            <person name="Brettin T."/>
            <person name="Detter J.C."/>
            <person name="Han C."/>
            <person name="Tapia R."/>
            <person name="Land M."/>
            <person name="Hauser L."/>
            <person name="Markowitz V."/>
            <person name="Cheng J.-F."/>
            <person name="Hugenholtz P."/>
            <person name="Woyke T."/>
            <person name="Wu D."/>
            <person name="Eisen J.A."/>
        </authorList>
    </citation>
    <scope>NUCLEOTIDE SEQUENCE</scope>
    <source>
        <strain>ATCC 43644</strain>
    </source>
</reference>
<dbReference type="InterPro" id="IPR036465">
    <property type="entry name" value="vWFA_dom_sf"/>
</dbReference>
<dbReference type="Proteomes" id="UP000008631">
    <property type="component" value="Chromosome"/>
</dbReference>
<dbReference type="SUPFAM" id="SSF52317">
    <property type="entry name" value="Class I glutamine amidotransferase-like"/>
    <property type="match status" value="1"/>
</dbReference>
<dbReference type="RefSeq" id="WP_013566386.1">
    <property type="nucleotide sequence ID" value="NC_014962.1"/>
</dbReference>
<protein>
    <recommendedName>
        <fullName evidence="2">VWFA domain-containing protein</fullName>
    </recommendedName>
</protein>
<gene>
    <name evidence="3" type="ordered locus">Isop_3541</name>
</gene>
<dbReference type="eggNOG" id="COG5426">
    <property type="taxonomic scope" value="Bacteria"/>
</dbReference>